<feature type="transmembrane region" description="Helical" evidence="6">
    <location>
        <begin position="452"/>
        <end position="480"/>
    </location>
</feature>
<comment type="caution">
    <text evidence="8">The sequence shown here is derived from an EMBL/GenBank/DDBJ whole genome shotgun (WGS) entry which is preliminary data.</text>
</comment>
<dbReference type="GO" id="GO:0016020">
    <property type="term" value="C:membrane"/>
    <property type="evidence" value="ECO:0007669"/>
    <property type="project" value="UniProtKB-SubCell"/>
</dbReference>
<accession>A0A178BMA5</accession>
<proteinExistence type="predicted"/>
<evidence type="ECO:0000256" key="2">
    <source>
        <dbReference type="ARBA" id="ARBA00022692"/>
    </source>
</evidence>
<keyword evidence="3 6" id="KW-1133">Transmembrane helix</keyword>
<dbReference type="PIRSF" id="PIRSF006060">
    <property type="entry name" value="AA_transporter"/>
    <property type="match status" value="1"/>
</dbReference>
<sequence length="607" mass="66504">MVSPISNEATGPTEELAMEKETVTTSVLDASSTQDGNSRHNVGAIVTETLGSNATFKVQRRLNNRQIQLNAIGGTIGGALFIAMGGALSHGGPGSLLLGYFIHIWFQAITAACSAEMDTFMPVPAAFIQHASKWVDPALGFMVGWNYYIYVALGIPFEMVSTSLILGFWRDDIPIAAVICVMIVLYTLLNAVAVNYYGEAEFWLSTGKVLLLAICFCFTFVTMVGGNPQHDAYGFRTWNNPVRYNIHVSTKPARDGILITRSIRQGAFLEYIHTGSLGRFEGFLACYFQASYIITGPDYVSVMAGEALNPRVTVKNAYKTMFWRFLIFFVGSALCIGIVLPANDPTLLGVLNGTKPGAGTGAASPYVIAARNMGITALPSIINALLLTSIISAGNNYLYGGTRALYGLAKQGQAPKIFPRCTKSGIPIYCLAATLLFSAVAFLQLSNSSSKVYYWLVSLGTAGGLINYLTIIITYIFFYRGLKAQGIDRSTLPSRGWAQPYLSYVNAVWFPIVLLTFGYSSFVFPWSNDTFFSYYILLLLAPVTFCFWKIVKRTKFVKPSEMDLVWERPAVDAHEATLVGEDIGFWREMLQLVGIGRDKGVRVVEKA</sequence>
<feature type="transmembrane region" description="Helical" evidence="6">
    <location>
        <begin position="209"/>
        <end position="226"/>
    </location>
</feature>
<keyword evidence="2 6" id="KW-0812">Transmembrane</keyword>
<keyword evidence="4 6" id="KW-0472">Membrane</keyword>
<dbReference type="RefSeq" id="XP_022494100.1">
    <property type="nucleotide sequence ID" value="XM_022649921.1"/>
</dbReference>
<feature type="region of interest" description="Disordered" evidence="5">
    <location>
        <begin position="1"/>
        <end position="39"/>
    </location>
</feature>
<feature type="transmembrane region" description="Helical" evidence="6">
    <location>
        <begin position="67"/>
        <end position="88"/>
    </location>
</feature>
<dbReference type="EMBL" id="LVCJ01000187">
    <property type="protein sequence ID" value="OAL18770.1"/>
    <property type="molecule type" value="Genomic_DNA"/>
</dbReference>
<keyword evidence="9" id="KW-1185">Reference proteome</keyword>
<evidence type="ECO:0000256" key="4">
    <source>
        <dbReference type="ARBA" id="ARBA00023136"/>
    </source>
</evidence>
<evidence type="ECO:0000256" key="5">
    <source>
        <dbReference type="SAM" id="MobiDB-lite"/>
    </source>
</evidence>
<dbReference type="PANTHER" id="PTHR43341:SF6">
    <property type="entry name" value="AMINO ACID TRANSPORTER (EUROFUNG)"/>
    <property type="match status" value="1"/>
</dbReference>
<evidence type="ECO:0000313" key="9">
    <source>
        <dbReference type="Proteomes" id="UP000185904"/>
    </source>
</evidence>
<feature type="transmembrane region" description="Helical" evidence="6">
    <location>
        <begin position="532"/>
        <end position="551"/>
    </location>
</feature>
<dbReference type="Proteomes" id="UP000185904">
    <property type="component" value="Unassembled WGS sequence"/>
</dbReference>
<comment type="subcellular location">
    <subcellularLocation>
        <location evidence="1">Membrane</location>
        <topology evidence="1">Multi-pass membrane protein</topology>
    </subcellularLocation>
</comment>
<reference evidence="8 9" key="1">
    <citation type="submission" date="2016-03" db="EMBL/GenBank/DDBJ databases">
        <title>The draft genome sequence of Fonsecaea nubica causative agent of cutaneous subcutaneous infection in human host.</title>
        <authorList>
            <person name="Costa F."/>
            <person name="Sybren D.H."/>
            <person name="Raittz R.T."/>
            <person name="Weiss V.A."/>
            <person name="Leao A.C."/>
            <person name="Gomes R."/>
            <person name="De Souza E.M."/>
            <person name="Pedrosa F.O."/>
            <person name="Steffens M.B."/>
            <person name="Bombassaro A."/>
            <person name="Tadra-Sfeir M.Z."/>
            <person name="Moreno L.F."/>
            <person name="Najafzadeh M.J."/>
            <person name="Felipe M.S."/>
            <person name="Teixeira M."/>
            <person name="Sun J."/>
            <person name="Xi L."/>
            <person name="Castro M.A."/>
            <person name="Vicente V.A."/>
        </authorList>
    </citation>
    <scope>NUCLEOTIDE SEQUENCE [LARGE SCALE GENOMIC DNA]</scope>
    <source>
        <strain evidence="8 9">CBS 269.64</strain>
    </source>
</reference>
<organism evidence="8 9">
    <name type="scientific">Fonsecaea nubica</name>
    <dbReference type="NCBI Taxonomy" id="856822"/>
    <lineage>
        <taxon>Eukaryota</taxon>
        <taxon>Fungi</taxon>
        <taxon>Dikarya</taxon>
        <taxon>Ascomycota</taxon>
        <taxon>Pezizomycotina</taxon>
        <taxon>Eurotiomycetes</taxon>
        <taxon>Chaetothyriomycetidae</taxon>
        <taxon>Chaetothyriales</taxon>
        <taxon>Herpotrichiellaceae</taxon>
        <taxon>Fonsecaea</taxon>
    </lineage>
</organism>
<feature type="compositionally biased region" description="Polar residues" evidence="5">
    <location>
        <begin position="23"/>
        <end position="39"/>
    </location>
</feature>
<evidence type="ECO:0000313" key="8">
    <source>
        <dbReference type="EMBL" id="OAL18770.1"/>
    </source>
</evidence>
<dbReference type="GeneID" id="34595074"/>
<protein>
    <submittedName>
        <fullName evidence="8">General amino acid permease AGP2</fullName>
    </submittedName>
</protein>
<dbReference type="Pfam" id="PF00324">
    <property type="entry name" value="AA_permease"/>
    <property type="match status" value="1"/>
</dbReference>
<dbReference type="Gene3D" id="1.20.1740.10">
    <property type="entry name" value="Amino acid/polyamine transporter I"/>
    <property type="match status" value="1"/>
</dbReference>
<feature type="compositionally biased region" description="Polar residues" evidence="5">
    <location>
        <begin position="1"/>
        <end position="10"/>
    </location>
</feature>
<feature type="transmembrane region" description="Helical" evidence="6">
    <location>
        <begin position="381"/>
        <end position="400"/>
    </location>
</feature>
<feature type="domain" description="Amino acid permease/ SLC12A" evidence="7">
    <location>
        <begin position="67"/>
        <end position="557"/>
    </location>
</feature>
<dbReference type="InterPro" id="IPR050524">
    <property type="entry name" value="APC_YAT"/>
</dbReference>
<name>A0A178BMA5_9EURO</name>
<dbReference type="OrthoDB" id="10062876at2759"/>
<dbReference type="AlphaFoldDB" id="A0A178BMA5"/>
<gene>
    <name evidence="8" type="ORF">AYO20_11704</name>
</gene>
<feature type="transmembrane region" description="Helical" evidence="6">
    <location>
        <begin position="147"/>
        <end position="168"/>
    </location>
</feature>
<feature type="transmembrane region" description="Helical" evidence="6">
    <location>
        <begin position="426"/>
        <end position="446"/>
    </location>
</feature>
<dbReference type="InterPro" id="IPR004841">
    <property type="entry name" value="AA-permease/SLC12A_dom"/>
</dbReference>
<feature type="transmembrane region" description="Helical" evidence="6">
    <location>
        <begin position="321"/>
        <end position="342"/>
    </location>
</feature>
<feature type="transmembrane region" description="Helical" evidence="6">
    <location>
        <begin position="175"/>
        <end position="197"/>
    </location>
</feature>
<dbReference type="PANTHER" id="PTHR43341">
    <property type="entry name" value="AMINO ACID PERMEASE"/>
    <property type="match status" value="1"/>
</dbReference>
<evidence type="ECO:0000259" key="7">
    <source>
        <dbReference type="Pfam" id="PF00324"/>
    </source>
</evidence>
<evidence type="ECO:0000256" key="3">
    <source>
        <dbReference type="ARBA" id="ARBA00022989"/>
    </source>
</evidence>
<evidence type="ECO:0000256" key="6">
    <source>
        <dbReference type="SAM" id="Phobius"/>
    </source>
</evidence>
<dbReference type="GO" id="GO:0015171">
    <property type="term" value="F:amino acid transmembrane transporter activity"/>
    <property type="evidence" value="ECO:0007669"/>
    <property type="project" value="TreeGrafter"/>
</dbReference>
<evidence type="ECO:0000256" key="1">
    <source>
        <dbReference type="ARBA" id="ARBA00004141"/>
    </source>
</evidence>
<feature type="transmembrane region" description="Helical" evidence="6">
    <location>
        <begin position="501"/>
        <end position="526"/>
    </location>
</feature>